<feature type="transmembrane region" description="Helical" evidence="13">
    <location>
        <begin position="309"/>
        <end position="330"/>
    </location>
</feature>
<dbReference type="NCBIfam" id="TIGR00797">
    <property type="entry name" value="matE"/>
    <property type="match status" value="1"/>
</dbReference>
<dbReference type="PANTHER" id="PTHR43298">
    <property type="entry name" value="MULTIDRUG RESISTANCE PROTEIN NORM-RELATED"/>
    <property type="match status" value="1"/>
</dbReference>
<feature type="transmembrane region" description="Helical" evidence="13">
    <location>
        <begin position="382"/>
        <end position="401"/>
    </location>
</feature>
<keyword evidence="9 13" id="KW-1133">Transmembrane helix</keyword>
<comment type="subcellular location">
    <subcellularLocation>
        <location evidence="2">Cell membrane</location>
        <topology evidence="2">Multi-pass membrane protein</topology>
    </subcellularLocation>
</comment>
<name>A0A9D1KS01_9FIRM</name>
<evidence type="ECO:0000256" key="4">
    <source>
        <dbReference type="ARBA" id="ARBA00020268"/>
    </source>
</evidence>
<evidence type="ECO:0000256" key="6">
    <source>
        <dbReference type="ARBA" id="ARBA00022449"/>
    </source>
</evidence>
<feature type="transmembrane region" description="Helical" evidence="13">
    <location>
        <begin position="50"/>
        <end position="74"/>
    </location>
</feature>
<protein>
    <recommendedName>
        <fullName evidence="4">Probable multidrug resistance protein NorM</fullName>
    </recommendedName>
    <alternativeName>
        <fullName evidence="12">Multidrug-efflux transporter</fullName>
    </alternativeName>
</protein>
<dbReference type="GO" id="GO:0042910">
    <property type="term" value="F:xenobiotic transmembrane transporter activity"/>
    <property type="evidence" value="ECO:0007669"/>
    <property type="project" value="InterPro"/>
</dbReference>
<dbReference type="Proteomes" id="UP000824160">
    <property type="component" value="Unassembled WGS sequence"/>
</dbReference>
<comment type="function">
    <text evidence="1">Multidrug efflux pump.</text>
</comment>
<gene>
    <name evidence="14" type="ORF">IAC43_02175</name>
</gene>
<organism evidence="14 15">
    <name type="scientific">Candidatus Faecivivens stercoripullorum</name>
    <dbReference type="NCBI Taxonomy" id="2840805"/>
    <lineage>
        <taxon>Bacteria</taxon>
        <taxon>Bacillati</taxon>
        <taxon>Bacillota</taxon>
        <taxon>Clostridia</taxon>
        <taxon>Eubacteriales</taxon>
        <taxon>Oscillospiraceae</taxon>
        <taxon>Oscillospiraceae incertae sedis</taxon>
        <taxon>Candidatus Faecivivens</taxon>
    </lineage>
</organism>
<feature type="transmembrane region" description="Helical" evidence="13">
    <location>
        <begin position="193"/>
        <end position="215"/>
    </location>
</feature>
<evidence type="ECO:0000256" key="10">
    <source>
        <dbReference type="ARBA" id="ARBA00023065"/>
    </source>
</evidence>
<feature type="transmembrane region" description="Helical" evidence="13">
    <location>
        <begin position="407"/>
        <end position="427"/>
    </location>
</feature>
<evidence type="ECO:0000313" key="15">
    <source>
        <dbReference type="Proteomes" id="UP000824160"/>
    </source>
</evidence>
<evidence type="ECO:0000256" key="13">
    <source>
        <dbReference type="SAM" id="Phobius"/>
    </source>
</evidence>
<accession>A0A9D1KS01</accession>
<dbReference type="AlphaFoldDB" id="A0A9D1KS01"/>
<keyword evidence="11 13" id="KW-0472">Membrane</keyword>
<feature type="transmembrane region" description="Helical" evidence="13">
    <location>
        <begin position="350"/>
        <end position="370"/>
    </location>
</feature>
<dbReference type="InterPro" id="IPR050222">
    <property type="entry name" value="MATE_MdtK"/>
</dbReference>
<dbReference type="InterPro" id="IPR002528">
    <property type="entry name" value="MATE_fam"/>
</dbReference>
<keyword evidence="7" id="KW-1003">Cell membrane</keyword>
<feature type="transmembrane region" description="Helical" evidence="13">
    <location>
        <begin position="236"/>
        <end position="257"/>
    </location>
</feature>
<feature type="transmembrane region" description="Helical" evidence="13">
    <location>
        <begin position="129"/>
        <end position="146"/>
    </location>
</feature>
<keyword evidence="10" id="KW-0406">Ion transport</keyword>
<evidence type="ECO:0000256" key="7">
    <source>
        <dbReference type="ARBA" id="ARBA00022475"/>
    </source>
</evidence>
<dbReference type="GO" id="GO:0015297">
    <property type="term" value="F:antiporter activity"/>
    <property type="evidence" value="ECO:0007669"/>
    <property type="project" value="UniProtKB-KW"/>
</dbReference>
<comment type="similarity">
    <text evidence="3">Belongs to the multi antimicrobial extrusion (MATE) (TC 2.A.66.1) family.</text>
</comment>
<reference evidence="14" key="2">
    <citation type="journal article" date="2021" name="PeerJ">
        <title>Extensive microbial diversity within the chicken gut microbiome revealed by metagenomics and culture.</title>
        <authorList>
            <person name="Gilroy R."/>
            <person name="Ravi A."/>
            <person name="Getino M."/>
            <person name="Pursley I."/>
            <person name="Horton D.L."/>
            <person name="Alikhan N.F."/>
            <person name="Baker D."/>
            <person name="Gharbi K."/>
            <person name="Hall N."/>
            <person name="Watson M."/>
            <person name="Adriaenssens E.M."/>
            <person name="Foster-Nyarko E."/>
            <person name="Jarju S."/>
            <person name="Secka A."/>
            <person name="Antonio M."/>
            <person name="Oren A."/>
            <person name="Chaudhuri R.R."/>
            <person name="La Ragione R."/>
            <person name="Hildebrand F."/>
            <person name="Pallen M.J."/>
        </authorList>
    </citation>
    <scope>NUCLEOTIDE SEQUENCE</scope>
    <source>
        <strain evidence="14">ChiBcec7-5410</strain>
    </source>
</reference>
<dbReference type="GO" id="GO:0005886">
    <property type="term" value="C:plasma membrane"/>
    <property type="evidence" value="ECO:0007669"/>
    <property type="project" value="UniProtKB-SubCell"/>
</dbReference>
<sequence>MEKTSIPRLLLKLAPPVMLSLLIQSIYNLVDSIFIGRYSDAGLTALSIIYPIQLLLTALATGIGTGAGILVSHADGSGKKGCQGDIAVSALTISIGHAVIVTICGLALLDSFLGLSSQQEVVRQCGLDYGRIVLLFSLGCFIQAILEKLLQAKGKMTVPMIAQIAGTVCNIILDPILIFGLGGAPEMGLKGAAIATVCGQWCCMLITLAGFLVQYPKEQRRGKISPTIIREIYRTSAASILMQSLYTLYIIGLNLILKGFTEDAVTVLGIYYKLQTFFFIPLIGLQQVILPVISHNYGAGKGSRIREVIRYSSGFSICIMVLATAAFIIFPRQLTGIFTTSESVCTIGAQALPIISLSFLPAAVNMMLIVCFQGIMMGKWSICVTLLRQVFLLVPLAWLFHFGGLGMVWLTFPVTEIITLGCAVFLYQKYATTAIGLTSPTADLTA</sequence>
<evidence type="ECO:0000256" key="2">
    <source>
        <dbReference type="ARBA" id="ARBA00004651"/>
    </source>
</evidence>
<evidence type="ECO:0000256" key="8">
    <source>
        <dbReference type="ARBA" id="ARBA00022692"/>
    </source>
</evidence>
<evidence type="ECO:0000256" key="1">
    <source>
        <dbReference type="ARBA" id="ARBA00003408"/>
    </source>
</evidence>
<keyword evidence="8 13" id="KW-0812">Transmembrane</keyword>
<evidence type="ECO:0000256" key="5">
    <source>
        <dbReference type="ARBA" id="ARBA00022448"/>
    </source>
</evidence>
<dbReference type="GO" id="GO:0006811">
    <property type="term" value="P:monoatomic ion transport"/>
    <property type="evidence" value="ECO:0007669"/>
    <property type="project" value="UniProtKB-KW"/>
</dbReference>
<dbReference type="PANTHER" id="PTHR43298:SF2">
    <property type="entry name" value="FMN_FAD EXPORTER YEEO-RELATED"/>
    <property type="match status" value="1"/>
</dbReference>
<reference evidence="14" key="1">
    <citation type="submission" date="2020-10" db="EMBL/GenBank/DDBJ databases">
        <authorList>
            <person name="Gilroy R."/>
        </authorList>
    </citation>
    <scope>NUCLEOTIDE SEQUENCE</scope>
    <source>
        <strain evidence="14">ChiBcec7-5410</strain>
    </source>
</reference>
<feature type="transmembrane region" description="Helical" evidence="13">
    <location>
        <begin position="9"/>
        <end position="30"/>
    </location>
</feature>
<feature type="transmembrane region" description="Helical" evidence="13">
    <location>
        <begin position="277"/>
        <end position="297"/>
    </location>
</feature>
<evidence type="ECO:0000256" key="12">
    <source>
        <dbReference type="ARBA" id="ARBA00031636"/>
    </source>
</evidence>
<proteinExistence type="inferred from homology"/>
<dbReference type="EMBL" id="DVLW01000057">
    <property type="protein sequence ID" value="HIT93971.1"/>
    <property type="molecule type" value="Genomic_DNA"/>
</dbReference>
<comment type="caution">
    <text evidence="14">The sequence shown here is derived from an EMBL/GenBank/DDBJ whole genome shotgun (WGS) entry which is preliminary data.</text>
</comment>
<evidence type="ECO:0000256" key="9">
    <source>
        <dbReference type="ARBA" id="ARBA00022989"/>
    </source>
</evidence>
<dbReference type="Pfam" id="PF01554">
    <property type="entry name" value="MatE"/>
    <property type="match status" value="2"/>
</dbReference>
<dbReference type="InterPro" id="IPR048279">
    <property type="entry name" value="MdtK-like"/>
</dbReference>
<keyword evidence="6" id="KW-0050">Antiport</keyword>
<dbReference type="PIRSF" id="PIRSF006603">
    <property type="entry name" value="DinF"/>
    <property type="match status" value="1"/>
</dbReference>
<evidence type="ECO:0000313" key="14">
    <source>
        <dbReference type="EMBL" id="HIT93971.1"/>
    </source>
</evidence>
<keyword evidence="5" id="KW-0813">Transport</keyword>
<evidence type="ECO:0000256" key="3">
    <source>
        <dbReference type="ARBA" id="ARBA00010199"/>
    </source>
</evidence>
<feature type="transmembrane region" description="Helical" evidence="13">
    <location>
        <begin position="86"/>
        <end position="109"/>
    </location>
</feature>
<feature type="transmembrane region" description="Helical" evidence="13">
    <location>
        <begin position="158"/>
        <end position="181"/>
    </location>
</feature>
<evidence type="ECO:0000256" key="11">
    <source>
        <dbReference type="ARBA" id="ARBA00023136"/>
    </source>
</evidence>